<keyword evidence="3" id="KW-0175">Coiled coil</keyword>
<keyword evidence="2" id="KW-0131">Cell cycle</keyword>
<feature type="compositionally biased region" description="Low complexity" evidence="4">
    <location>
        <begin position="676"/>
        <end position="687"/>
    </location>
</feature>
<dbReference type="EnsemblMetazoa" id="SMAR011504-RA">
    <property type="protein sequence ID" value="SMAR011504-PA"/>
    <property type="gene ID" value="SMAR011504"/>
</dbReference>
<evidence type="ECO:0000256" key="3">
    <source>
        <dbReference type="SAM" id="Coils"/>
    </source>
</evidence>
<evidence type="ECO:0000256" key="1">
    <source>
        <dbReference type="ARBA" id="ARBA00006180"/>
    </source>
</evidence>
<organism evidence="6 7">
    <name type="scientific">Strigamia maritima</name>
    <name type="common">European centipede</name>
    <name type="synonym">Geophilus maritimus</name>
    <dbReference type="NCBI Taxonomy" id="126957"/>
    <lineage>
        <taxon>Eukaryota</taxon>
        <taxon>Metazoa</taxon>
        <taxon>Ecdysozoa</taxon>
        <taxon>Arthropoda</taxon>
        <taxon>Myriapoda</taxon>
        <taxon>Chilopoda</taxon>
        <taxon>Pleurostigmophora</taxon>
        <taxon>Geophilomorpha</taxon>
        <taxon>Linotaeniidae</taxon>
        <taxon>Strigamia</taxon>
    </lineage>
</organism>
<dbReference type="Pfam" id="PF00226">
    <property type="entry name" value="DnaJ"/>
    <property type="match status" value="1"/>
</dbReference>
<dbReference type="AlphaFoldDB" id="T1JCJ0"/>
<evidence type="ECO:0000259" key="5">
    <source>
        <dbReference type="PROSITE" id="PS50076"/>
    </source>
</evidence>
<dbReference type="GO" id="GO:0019888">
    <property type="term" value="F:protein phosphatase regulator activity"/>
    <property type="evidence" value="ECO:0007669"/>
    <property type="project" value="TreeGrafter"/>
</dbReference>
<feature type="region of interest" description="Disordered" evidence="4">
    <location>
        <begin position="671"/>
        <end position="711"/>
    </location>
</feature>
<dbReference type="Pfam" id="PF04499">
    <property type="entry name" value="SAPS"/>
    <property type="match status" value="2"/>
</dbReference>
<dbReference type="EMBL" id="JH432065">
    <property type="status" value="NOT_ANNOTATED_CDS"/>
    <property type="molecule type" value="Genomic_DNA"/>
</dbReference>
<dbReference type="GO" id="GO:0005829">
    <property type="term" value="C:cytosol"/>
    <property type="evidence" value="ECO:0007669"/>
    <property type="project" value="TreeGrafter"/>
</dbReference>
<dbReference type="PROSITE" id="PS50076">
    <property type="entry name" value="DNAJ_2"/>
    <property type="match status" value="1"/>
</dbReference>
<feature type="domain" description="J" evidence="5">
    <location>
        <begin position="921"/>
        <end position="992"/>
    </location>
</feature>
<dbReference type="eggNOG" id="KOG2073">
    <property type="taxonomic scope" value="Eukaryota"/>
</dbReference>
<dbReference type="Pfam" id="PF09350">
    <property type="entry name" value="DJC28_CD"/>
    <property type="match status" value="1"/>
</dbReference>
<dbReference type="InterPro" id="IPR036869">
    <property type="entry name" value="J_dom_sf"/>
</dbReference>
<reference evidence="7" key="1">
    <citation type="submission" date="2011-05" db="EMBL/GenBank/DDBJ databases">
        <authorList>
            <person name="Richards S.R."/>
            <person name="Qu J."/>
            <person name="Jiang H."/>
            <person name="Jhangiani S.N."/>
            <person name="Agravi P."/>
            <person name="Goodspeed R."/>
            <person name="Gross S."/>
            <person name="Mandapat C."/>
            <person name="Jackson L."/>
            <person name="Mathew T."/>
            <person name="Pu L."/>
            <person name="Thornton R."/>
            <person name="Saada N."/>
            <person name="Wilczek-Boney K.B."/>
            <person name="Lee S."/>
            <person name="Kovar C."/>
            <person name="Wu Y."/>
            <person name="Scherer S.E."/>
            <person name="Worley K.C."/>
            <person name="Muzny D.M."/>
            <person name="Gibbs R."/>
        </authorList>
    </citation>
    <scope>NUCLEOTIDE SEQUENCE</scope>
    <source>
        <strain evidence="7">Brora</strain>
    </source>
</reference>
<dbReference type="InterPro" id="IPR001623">
    <property type="entry name" value="DnaJ_domain"/>
</dbReference>
<dbReference type="GO" id="GO:0019903">
    <property type="term" value="F:protein phosphatase binding"/>
    <property type="evidence" value="ECO:0007669"/>
    <property type="project" value="InterPro"/>
</dbReference>
<dbReference type="InterPro" id="IPR018961">
    <property type="entry name" value="DnaJ_homolog_subfam-C_membr-28"/>
</dbReference>
<dbReference type="GO" id="GO:0005634">
    <property type="term" value="C:nucleus"/>
    <property type="evidence" value="ECO:0007669"/>
    <property type="project" value="TreeGrafter"/>
</dbReference>
<dbReference type="SUPFAM" id="SSF46565">
    <property type="entry name" value="Chaperone J-domain"/>
    <property type="match status" value="1"/>
</dbReference>
<reference evidence="6" key="2">
    <citation type="submission" date="2015-02" db="UniProtKB">
        <authorList>
            <consortium name="EnsemblMetazoa"/>
        </authorList>
    </citation>
    <scope>IDENTIFICATION</scope>
</reference>
<dbReference type="STRING" id="126957.T1JCJ0"/>
<sequence length="1230" mass="139628">MDMSRVKIEKLTHERREMRYFDRDDAVIDFDHDVTLQELMDEDDILQECKAQNKKLTDFLVRPEIMEEMVNLVIMEPPDDIEEKLKYKYPNIACELLTSDVQQINDSLAGDEALLSKLYTFLETEKPLNPLLASFFSKTMGILIMRKTEVILEFLKAKDDFINLLISHLNTSAIMDLLLRLVTCVENGNLRTQLLNWLNEQRVIQRLVSLIDPTSDEERHSNASQALADIVRFTREQMAQLQEKAEPDPLLQTLEASETIAELLTHIFRGEKNESCLVNGISVLLALLEFKKQGSATQLPATEQSSLYFRPESHEQMTALDAERIANSVTHTLTALRPCLKDFHQLLLSPPHKPPIATTIGLLEQPLGNTRIHIARLISSVVFWHSIDDDLANLGTLDVLLDLFFKFTWNNFLHTQVEQTIGTILSTLPTENNEKKDTHPLLDQLFSQCCLVQRILDAWEDNEQQQAKPGGNRRGYMGHLTKIANHVAENAEKGPTSEMIQAQLKEIPEDYLQKWETFVSSTLAEINKKNLASLVGGHPLQSSSEDDDPEFRDIPFPQDTALQQAFSDYQMQQMTSNFIDQFGFNDDEFGDQEESLSAPLERLSTVNFTISAEENARNSELFERACNERIQPFDDADSDEDVWEEKIWSEISQESSFNKFPNRPSSLSSGLIGATNVRSVRSNSTDRNSSDSEDSESPTSPLARPVATNEEMRMEVDQSESWTANFDSVPMDVVPVAEPVNPWVAVNLRAEPAVEQTDVGWASFGEFTSFRNTSPAITSIPPMAMETSDVADPRYKYIVANTSTSLSSGEISSPNRSNIQGDHDELISCGPDSENTKDISNTKDEDLAENFNFLSSSGLLKTPSKQSTDATPKENGPAIKEEVGELDPTQLARIEEARAKAKEALDKLTAATISPTANGPEYRKLLNVAQGCSLNELREKFLTLAKKYHPDSGTIESDVEKFRKIENAYRVLKAKTPENVQEEVPVEYDIKHTAPQHRHYLNFEGVGMGTPSQRQRQYQSYCVERAANTVAEHRIKRIEATDKNTLLVKDRKAAKKHKISNAIERLVEDMIQESMSKGEFNNLPGQGKPLKMDEHPFIDSTTQKLNQVLINNGFTPDWAVLKKEINQTIDSLRQQLTRQRQLLRDEDKDKWREIIQQYESKFKNLNQLVDKYNLVVPFLHKQMVHFQLERESERILTSVSSIATERRNDDAKRSVKDQTGFLGFFTLLFK</sequence>
<dbReference type="HOGENOM" id="CLU_267798_0_0_1"/>
<feature type="compositionally biased region" description="Polar residues" evidence="4">
    <location>
        <begin position="858"/>
        <end position="870"/>
    </location>
</feature>
<dbReference type="CDD" id="cd06257">
    <property type="entry name" value="DnaJ"/>
    <property type="match status" value="1"/>
</dbReference>
<dbReference type="PANTHER" id="PTHR12634:SF8">
    <property type="entry name" value="FIERY MOUNTAIN, ISOFORM D"/>
    <property type="match status" value="1"/>
</dbReference>
<feature type="region of interest" description="Disordered" evidence="4">
    <location>
        <begin position="806"/>
        <end position="840"/>
    </location>
</feature>
<evidence type="ECO:0000256" key="4">
    <source>
        <dbReference type="SAM" id="MobiDB-lite"/>
    </source>
</evidence>
<dbReference type="Gene3D" id="1.10.287.110">
    <property type="entry name" value="DnaJ domain"/>
    <property type="match status" value="1"/>
</dbReference>
<comment type="similarity">
    <text evidence="1">Belongs to the SAPS family.</text>
</comment>
<protein>
    <recommendedName>
        <fullName evidence="5">J domain-containing protein</fullName>
    </recommendedName>
</protein>
<evidence type="ECO:0000313" key="7">
    <source>
        <dbReference type="Proteomes" id="UP000014500"/>
    </source>
</evidence>
<dbReference type="SMART" id="SM00271">
    <property type="entry name" value="DnaJ"/>
    <property type="match status" value="1"/>
</dbReference>
<feature type="coiled-coil region" evidence="3">
    <location>
        <begin position="1122"/>
        <end position="1175"/>
    </location>
</feature>
<dbReference type="PhylomeDB" id="T1JCJ0"/>
<dbReference type="Proteomes" id="UP000014500">
    <property type="component" value="Unassembled WGS sequence"/>
</dbReference>
<proteinExistence type="inferred from homology"/>
<dbReference type="PANTHER" id="PTHR12634">
    <property type="entry name" value="SIT4 YEAST -ASSOCIATING PROTEIN-RELATED"/>
    <property type="match status" value="1"/>
</dbReference>
<dbReference type="InterPro" id="IPR007587">
    <property type="entry name" value="SAPS"/>
</dbReference>
<feature type="region of interest" description="Disordered" evidence="4">
    <location>
        <begin position="858"/>
        <end position="883"/>
    </location>
</feature>
<evidence type="ECO:0000313" key="6">
    <source>
        <dbReference type="EnsemblMetazoa" id="SMAR011504-PA"/>
    </source>
</evidence>
<keyword evidence="7" id="KW-1185">Reference proteome</keyword>
<name>T1JCJ0_STRMM</name>
<accession>T1JCJ0</accession>
<evidence type="ECO:0000256" key="2">
    <source>
        <dbReference type="ARBA" id="ARBA00023306"/>
    </source>
</evidence>
<dbReference type="eggNOG" id="KOG0568">
    <property type="taxonomic scope" value="Eukaryota"/>
</dbReference>